<dbReference type="AlphaFoldDB" id="A0A437K5Q0"/>
<reference evidence="5 6" key="1">
    <citation type="submission" date="2019-01" db="EMBL/GenBank/DDBJ databases">
        <title>Bacillus sp. M5HDSG1-1, whole genome shotgun sequence.</title>
        <authorList>
            <person name="Tuo L."/>
        </authorList>
    </citation>
    <scope>NUCLEOTIDE SEQUENCE [LARGE SCALE GENOMIC DNA]</scope>
    <source>
        <strain evidence="5 6">M5HDSG1-1</strain>
    </source>
</reference>
<dbReference type="GO" id="GO:0003700">
    <property type="term" value="F:DNA-binding transcription factor activity"/>
    <property type="evidence" value="ECO:0007669"/>
    <property type="project" value="InterPro"/>
</dbReference>
<dbReference type="InterPro" id="IPR018060">
    <property type="entry name" value="HTH_AraC"/>
</dbReference>
<dbReference type="PANTHER" id="PTHR43280">
    <property type="entry name" value="ARAC-FAMILY TRANSCRIPTIONAL REGULATOR"/>
    <property type="match status" value="1"/>
</dbReference>
<accession>A0A437K5Q0</accession>
<dbReference type="PANTHER" id="PTHR43280:SF28">
    <property type="entry name" value="HTH-TYPE TRANSCRIPTIONAL ACTIVATOR RHAS"/>
    <property type="match status" value="1"/>
</dbReference>
<dbReference type="SUPFAM" id="SSF51215">
    <property type="entry name" value="Regulatory protein AraC"/>
    <property type="match status" value="1"/>
</dbReference>
<dbReference type="Pfam" id="PF12833">
    <property type="entry name" value="HTH_18"/>
    <property type="match status" value="1"/>
</dbReference>
<dbReference type="EMBL" id="RZTZ01000013">
    <property type="protein sequence ID" value="RVT58355.1"/>
    <property type="molecule type" value="Genomic_DNA"/>
</dbReference>
<dbReference type="Gene3D" id="1.10.10.60">
    <property type="entry name" value="Homeodomain-like"/>
    <property type="match status" value="2"/>
</dbReference>
<protein>
    <submittedName>
        <fullName evidence="5">AraC family transcriptional regulator</fullName>
    </submittedName>
</protein>
<organism evidence="5 6">
    <name type="scientific">Niallia taxi</name>
    <dbReference type="NCBI Taxonomy" id="2499688"/>
    <lineage>
        <taxon>Bacteria</taxon>
        <taxon>Bacillati</taxon>
        <taxon>Bacillota</taxon>
        <taxon>Bacilli</taxon>
        <taxon>Bacillales</taxon>
        <taxon>Bacillaceae</taxon>
        <taxon>Niallia</taxon>
    </lineage>
</organism>
<dbReference type="InterPro" id="IPR009057">
    <property type="entry name" value="Homeodomain-like_sf"/>
</dbReference>
<dbReference type="RefSeq" id="WP_127741140.1">
    <property type="nucleotide sequence ID" value="NZ_RZTZ01000013.1"/>
</dbReference>
<dbReference type="SMART" id="SM00342">
    <property type="entry name" value="HTH_ARAC"/>
    <property type="match status" value="1"/>
</dbReference>
<keyword evidence="3" id="KW-0804">Transcription</keyword>
<dbReference type="Pfam" id="PF07883">
    <property type="entry name" value="Cupin_2"/>
    <property type="match status" value="1"/>
</dbReference>
<dbReference type="GO" id="GO:0043565">
    <property type="term" value="F:sequence-specific DNA binding"/>
    <property type="evidence" value="ECO:0007669"/>
    <property type="project" value="InterPro"/>
</dbReference>
<comment type="caution">
    <text evidence="5">The sequence shown here is derived from an EMBL/GenBank/DDBJ whole genome shotgun (WGS) entry which is preliminary data.</text>
</comment>
<evidence type="ECO:0000256" key="2">
    <source>
        <dbReference type="ARBA" id="ARBA00023125"/>
    </source>
</evidence>
<keyword evidence="6" id="KW-1185">Reference proteome</keyword>
<proteinExistence type="predicted"/>
<sequence>MDALLLKQLMELTEEEIEILSQEKKVRKDLYTSQRHFIIESEKFLDKNKMITVRKHTRFIDFPKHRHNYIEINYVVKGKLKQKVDNDSITLKKGELLFLNQHIEHEIEACGDDDLIINFIIQPLFFQFIFQYLNGENIITEFLINSLFNHTQNGQYLYYSVSEVEEIQELVEKIIKEETDGSLMAESKMKLYMGLLLIELVKNTDKITKNQSASSQHFIVVESLKYIEEHYRNGTLQELAQHLLQSSSSLSKNIKKATGFTFKDLIQEKRLMKAKELLETTDFSVRTVVEEVGYDNISYFYRIFKEKYKKTPKELRKELVK</sequence>
<keyword evidence="2" id="KW-0238">DNA-binding</keyword>
<evidence type="ECO:0000256" key="1">
    <source>
        <dbReference type="ARBA" id="ARBA00023015"/>
    </source>
</evidence>
<gene>
    <name evidence="5" type="ORF">EM808_22855</name>
</gene>
<evidence type="ECO:0000256" key="3">
    <source>
        <dbReference type="ARBA" id="ARBA00023163"/>
    </source>
</evidence>
<dbReference type="PROSITE" id="PS01124">
    <property type="entry name" value="HTH_ARAC_FAMILY_2"/>
    <property type="match status" value="1"/>
</dbReference>
<dbReference type="InterPro" id="IPR013096">
    <property type="entry name" value="Cupin_2"/>
</dbReference>
<evidence type="ECO:0000259" key="4">
    <source>
        <dbReference type="PROSITE" id="PS01124"/>
    </source>
</evidence>
<keyword evidence="1" id="KW-0805">Transcription regulation</keyword>
<dbReference type="CDD" id="cd06996">
    <property type="entry name" value="cupin_Lmo2851-like_N"/>
    <property type="match status" value="1"/>
</dbReference>
<dbReference type="Gene3D" id="2.60.120.10">
    <property type="entry name" value="Jelly Rolls"/>
    <property type="match status" value="1"/>
</dbReference>
<feature type="domain" description="HTH araC/xylS-type" evidence="4">
    <location>
        <begin position="221"/>
        <end position="318"/>
    </location>
</feature>
<evidence type="ECO:0000313" key="6">
    <source>
        <dbReference type="Proteomes" id="UP000288024"/>
    </source>
</evidence>
<dbReference type="SUPFAM" id="SSF46689">
    <property type="entry name" value="Homeodomain-like"/>
    <property type="match status" value="1"/>
</dbReference>
<dbReference type="InterPro" id="IPR037923">
    <property type="entry name" value="HTH-like"/>
</dbReference>
<name>A0A437K5Q0_9BACI</name>
<dbReference type="Proteomes" id="UP000288024">
    <property type="component" value="Unassembled WGS sequence"/>
</dbReference>
<dbReference type="InterPro" id="IPR014710">
    <property type="entry name" value="RmlC-like_jellyroll"/>
</dbReference>
<evidence type="ECO:0000313" key="5">
    <source>
        <dbReference type="EMBL" id="RVT58355.1"/>
    </source>
</evidence>